<dbReference type="Proteomes" id="UP000817658">
    <property type="component" value="Chromosome 1"/>
</dbReference>
<evidence type="ECO:0000313" key="2">
    <source>
        <dbReference type="EMBL" id="BAD68983.1"/>
    </source>
</evidence>
<dbReference type="EMBL" id="AP004613">
    <property type="protein sequence ID" value="BAD68983.1"/>
    <property type="molecule type" value="Genomic_DNA"/>
</dbReference>
<evidence type="ECO:0000256" key="1">
    <source>
        <dbReference type="SAM" id="MobiDB-lite"/>
    </source>
</evidence>
<dbReference type="AlphaFoldDB" id="Q5VNJ7"/>
<reference evidence="2" key="1">
    <citation type="submission" date="2002-01" db="EMBL/GenBank/DDBJ databases">
        <title>Oryza sativa nipponbare(GA3) genomic DNA, chromosome 1, BAC clone:OJ1123_G09.</title>
        <authorList>
            <person name="Sasaki T."/>
            <person name="Matsumoto T."/>
            <person name="Yamamoto K."/>
        </authorList>
    </citation>
    <scope>NUCLEOTIDE SEQUENCE</scope>
</reference>
<protein>
    <submittedName>
        <fullName evidence="2">Uncharacterized protein OJ1123_G09.18</fullName>
    </submittedName>
</protein>
<gene>
    <name evidence="2" type="primary">OJ1123_G09.18</name>
</gene>
<accession>Q5VNJ7</accession>
<feature type="region of interest" description="Disordered" evidence="1">
    <location>
        <begin position="78"/>
        <end position="104"/>
    </location>
</feature>
<sequence length="104" mass="10963">MEVSPSPLAVKAAVLDGGSAVRSARRRVPGVPREATRGWWSLALRQAWPAELCGASGRTVESAGASLCAVAWSSGRGRARGKMRPTGLAPGASRRRVWPAESWP</sequence>
<name>Q5VNJ7_ORYSJ</name>
<proteinExistence type="predicted"/>
<organism evidence="2">
    <name type="scientific">Oryza sativa subsp. japonica</name>
    <name type="common">Rice</name>
    <dbReference type="NCBI Taxonomy" id="39947"/>
    <lineage>
        <taxon>Eukaryota</taxon>
        <taxon>Viridiplantae</taxon>
        <taxon>Streptophyta</taxon>
        <taxon>Embryophyta</taxon>
        <taxon>Tracheophyta</taxon>
        <taxon>Spermatophyta</taxon>
        <taxon>Magnoliopsida</taxon>
        <taxon>Liliopsida</taxon>
        <taxon>Poales</taxon>
        <taxon>Poaceae</taxon>
        <taxon>BOP clade</taxon>
        <taxon>Oryzoideae</taxon>
        <taxon>Oryzeae</taxon>
        <taxon>Oryzinae</taxon>
        <taxon>Oryza</taxon>
        <taxon>Oryza sativa</taxon>
    </lineage>
</organism>